<reference evidence="1" key="1">
    <citation type="submission" date="2021-02" db="EMBL/GenBank/DDBJ databases">
        <authorList>
            <person name="Nowell W R."/>
        </authorList>
    </citation>
    <scope>NUCLEOTIDE SEQUENCE</scope>
    <source>
        <strain evidence="1">Ploen Becks lab</strain>
    </source>
</reference>
<organism evidence="1 2">
    <name type="scientific">Brachionus calyciflorus</name>
    <dbReference type="NCBI Taxonomy" id="104777"/>
    <lineage>
        <taxon>Eukaryota</taxon>
        <taxon>Metazoa</taxon>
        <taxon>Spiralia</taxon>
        <taxon>Gnathifera</taxon>
        <taxon>Rotifera</taxon>
        <taxon>Eurotatoria</taxon>
        <taxon>Monogononta</taxon>
        <taxon>Pseudotrocha</taxon>
        <taxon>Ploima</taxon>
        <taxon>Brachionidae</taxon>
        <taxon>Brachionus</taxon>
    </lineage>
</organism>
<evidence type="ECO:0000313" key="2">
    <source>
        <dbReference type="Proteomes" id="UP000663879"/>
    </source>
</evidence>
<dbReference type="Proteomes" id="UP000663879">
    <property type="component" value="Unassembled WGS sequence"/>
</dbReference>
<keyword evidence="2" id="KW-1185">Reference proteome</keyword>
<dbReference type="EMBL" id="CAJNOC010010850">
    <property type="protein sequence ID" value="CAF1143608.1"/>
    <property type="molecule type" value="Genomic_DNA"/>
</dbReference>
<feature type="non-terminal residue" evidence="1">
    <location>
        <position position="31"/>
    </location>
</feature>
<name>A0A814S8E1_9BILA</name>
<accession>A0A814S8E1</accession>
<evidence type="ECO:0000313" key="1">
    <source>
        <dbReference type="EMBL" id="CAF1143608.1"/>
    </source>
</evidence>
<comment type="caution">
    <text evidence="1">The sequence shown here is derived from an EMBL/GenBank/DDBJ whole genome shotgun (WGS) entry which is preliminary data.</text>
</comment>
<dbReference type="AlphaFoldDB" id="A0A814S8E1"/>
<sequence>MEGTEELFEFLDNDRTSVHFNFVKFTGHEKK</sequence>
<dbReference type="OrthoDB" id="10462803at2759"/>
<protein>
    <submittedName>
        <fullName evidence="1">Uncharacterized protein</fullName>
    </submittedName>
</protein>
<gene>
    <name evidence="1" type="ORF">OXX778_LOCUS23001</name>
</gene>
<proteinExistence type="predicted"/>